<comment type="caution">
    <text evidence="9">Lacks conserved residue(s) required for the propagation of feature annotation.</text>
</comment>
<keyword evidence="5" id="KW-0325">Glycoprotein</keyword>
<dbReference type="Proteomes" id="UP001610334">
    <property type="component" value="Unassembled WGS sequence"/>
</dbReference>
<evidence type="ECO:0000256" key="5">
    <source>
        <dbReference type="ARBA" id="ARBA00022622"/>
    </source>
</evidence>
<evidence type="ECO:0000256" key="7">
    <source>
        <dbReference type="ARBA" id="ARBA00023157"/>
    </source>
</evidence>
<feature type="domain" description="CFEM" evidence="12">
    <location>
        <begin position="1"/>
        <end position="118"/>
    </location>
</feature>
<evidence type="ECO:0000313" key="13">
    <source>
        <dbReference type="EMBL" id="KAL2820701.1"/>
    </source>
</evidence>
<protein>
    <recommendedName>
        <fullName evidence="12">CFEM domain-containing protein</fullName>
    </recommendedName>
</protein>
<sequence>MRFLLPLVLFGVATYAESVEDVVNSMPACASSCVTTFFTSVGCSVENPSCMCDVNDSELASAAADVGPCVQSDCDQDELAEWFEDRGVTTIDLANLGGTPLCEGSSGGDSSDSNSETTQEDAANILTASSAILVSGAVAIFVAL</sequence>
<evidence type="ECO:0000256" key="8">
    <source>
        <dbReference type="ARBA" id="ARBA00023288"/>
    </source>
</evidence>
<evidence type="ECO:0000313" key="14">
    <source>
        <dbReference type="Proteomes" id="UP001610334"/>
    </source>
</evidence>
<organism evidence="13 14">
    <name type="scientific">Aspergillus granulosus</name>
    <dbReference type="NCBI Taxonomy" id="176169"/>
    <lineage>
        <taxon>Eukaryota</taxon>
        <taxon>Fungi</taxon>
        <taxon>Dikarya</taxon>
        <taxon>Ascomycota</taxon>
        <taxon>Pezizomycotina</taxon>
        <taxon>Eurotiomycetes</taxon>
        <taxon>Eurotiomycetidae</taxon>
        <taxon>Eurotiales</taxon>
        <taxon>Aspergillaceae</taxon>
        <taxon>Aspergillus</taxon>
        <taxon>Aspergillus subgen. Nidulantes</taxon>
    </lineage>
</organism>
<evidence type="ECO:0000256" key="4">
    <source>
        <dbReference type="ARBA" id="ARBA00022525"/>
    </source>
</evidence>
<keyword evidence="8" id="KW-0449">Lipoprotein</keyword>
<evidence type="ECO:0000256" key="3">
    <source>
        <dbReference type="ARBA" id="ARBA00010031"/>
    </source>
</evidence>
<keyword evidence="5" id="KW-0336">GPI-anchor</keyword>
<keyword evidence="5" id="KW-0472">Membrane</keyword>
<comment type="subcellular location">
    <subcellularLocation>
        <location evidence="1">Membrane</location>
        <topology evidence="1">Lipid-anchor</topology>
        <topology evidence="1">GPI-anchor</topology>
    </subcellularLocation>
    <subcellularLocation>
        <location evidence="2">Secreted</location>
    </subcellularLocation>
</comment>
<evidence type="ECO:0000259" key="12">
    <source>
        <dbReference type="PROSITE" id="PS52012"/>
    </source>
</evidence>
<keyword evidence="6 11" id="KW-0732">Signal</keyword>
<keyword evidence="7 9" id="KW-1015">Disulfide bond</keyword>
<accession>A0ABR4HYX5</accession>
<comment type="caution">
    <text evidence="13">The sequence shown here is derived from an EMBL/GenBank/DDBJ whole genome shotgun (WGS) entry which is preliminary data.</text>
</comment>
<dbReference type="EMBL" id="JBFXLT010000006">
    <property type="protein sequence ID" value="KAL2820701.1"/>
    <property type="molecule type" value="Genomic_DNA"/>
</dbReference>
<name>A0ABR4HYX5_9EURO</name>
<keyword evidence="14" id="KW-1185">Reference proteome</keyword>
<dbReference type="InterPro" id="IPR008427">
    <property type="entry name" value="Extracellular_membr_CFEM_dom"/>
</dbReference>
<keyword evidence="4" id="KW-0964">Secreted</keyword>
<gene>
    <name evidence="13" type="ORF">BJX63DRAFT_428019</name>
</gene>
<evidence type="ECO:0000256" key="11">
    <source>
        <dbReference type="SAM" id="SignalP"/>
    </source>
</evidence>
<evidence type="ECO:0000256" key="1">
    <source>
        <dbReference type="ARBA" id="ARBA00004589"/>
    </source>
</evidence>
<dbReference type="Pfam" id="PF05730">
    <property type="entry name" value="CFEM"/>
    <property type="match status" value="1"/>
</dbReference>
<feature type="region of interest" description="Disordered" evidence="10">
    <location>
        <begin position="99"/>
        <end position="120"/>
    </location>
</feature>
<dbReference type="PROSITE" id="PS52012">
    <property type="entry name" value="CFEM"/>
    <property type="match status" value="1"/>
</dbReference>
<evidence type="ECO:0000256" key="2">
    <source>
        <dbReference type="ARBA" id="ARBA00004613"/>
    </source>
</evidence>
<reference evidence="13 14" key="1">
    <citation type="submission" date="2024-07" db="EMBL/GenBank/DDBJ databases">
        <title>Section-level genome sequencing and comparative genomics of Aspergillus sections Usti and Cavernicolus.</title>
        <authorList>
            <consortium name="Lawrence Berkeley National Laboratory"/>
            <person name="Nybo J.L."/>
            <person name="Vesth T.C."/>
            <person name="Theobald S."/>
            <person name="Frisvad J.C."/>
            <person name="Larsen T.O."/>
            <person name="Kjaerboelling I."/>
            <person name="Rothschild-Mancinelli K."/>
            <person name="Lyhne E.K."/>
            <person name="Kogle M.E."/>
            <person name="Barry K."/>
            <person name="Clum A."/>
            <person name="Na H."/>
            <person name="Ledsgaard L."/>
            <person name="Lin J."/>
            <person name="Lipzen A."/>
            <person name="Kuo A."/>
            <person name="Riley R."/>
            <person name="Mondo S."/>
            <person name="Labutti K."/>
            <person name="Haridas S."/>
            <person name="Pangalinan J."/>
            <person name="Salamov A.A."/>
            <person name="Simmons B.A."/>
            <person name="Magnuson J.K."/>
            <person name="Chen J."/>
            <person name="Drula E."/>
            <person name="Henrissat B."/>
            <person name="Wiebenga A."/>
            <person name="Lubbers R.J."/>
            <person name="Gomes A.C."/>
            <person name="Makela M.R."/>
            <person name="Stajich J."/>
            <person name="Grigoriev I.V."/>
            <person name="Mortensen U.H."/>
            <person name="De Vries R.P."/>
            <person name="Baker S.E."/>
            <person name="Andersen M.R."/>
        </authorList>
    </citation>
    <scope>NUCLEOTIDE SEQUENCE [LARGE SCALE GENOMIC DNA]</scope>
    <source>
        <strain evidence="13 14">CBS 588.65</strain>
    </source>
</reference>
<feature type="disulfide bond" evidence="9">
    <location>
        <begin position="43"/>
        <end position="50"/>
    </location>
</feature>
<feature type="signal peptide" evidence="11">
    <location>
        <begin position="1"/>
        <end position="18"/>
    </location>
</feature>
<evidence type="ECO:0000256" key="6">
    <source>
        <dbReference type="ARBA" id="ARBA00022729"/>
    </source>
</evidence>
<proteinExistence type="inferred from homology"/>
<comment type="similarity">
    <text evidence="3">Belongs to the RBT5 family.</text>
</comment>
<evidence type="ECO:0000256" key="9">
    <source>
        <dbReference type="PROSITE-ProRule" id="PRU01356"/>
    </source>
</evidence>
<evidence type="ECO:0000256" key="10">
    <source>
        <dbReference type="SAM" id="MobiDB-lite"/>
    </source>
</evidence>
<feature type="chain" id="PRO_5046145981" description="CFEM domain-containing protein" evidence="11">
    <location>
        <begin position="19"/>
        <end position="144"/>
    </location>
</feature>